<dbReference type="Proteomes" id="UP000509120">
    <property type="component" value="Chromosome"/>
</dbReference>
<organism evidence="1 2">
    <name type="scientific">Streptococcus thermophilus</name>
    <dbReference type="NCBI Taxonomy" id="1308"/>
    <lineage>
        <taxon>Bacteria</taxon>
        <taxon>Bacillati</taxon>
        <taxon>Bacillota</taxon>
        <taxon>Bacilli</taxon>
        <taxon>Lactobacillales</taxon>
        <taxon>Streptococcaceae</taxon>
        <taxon>Streptococcus</taxon>
    </lineage>
</organism>
<sequence>MKWSTKENNDKLKVQLEPLRSYTEHFDSGMIHRALPMAT</sequence>
<reference evidence="1 2" key="1">
    <citation type="submission" date="2020-06" db="EMBL/GenBank/DDBJ databases">
        <authorList>
            <person name="Chuat V."/>
        </authorList>
    </citation>
    <scope>NUCLEOTIDE SEQUENCE [LARGE SCALE GENOMIC DNA]</scope>
    <source>
        <strain evidence="1">STH_CIRM_1046</strain>
    </source>
</reference>
<evidence type="ECO:0000313" key="1">
    <source>
        <dbReference type="EMBL" id="CAD0157081.1"/>
    </source>
</evidence>
<proteinExistence type="predicted"/>
<accession>A0AAN2DAY5</accession>
<evidence type="ECO:0000313" key="2">
    <source>
        <dbReference type="Proteomes" id="UP000509120"/>
    </source>
</evidence>
<protein>
    <submittedName>
        <fullName evidence="1">Uncharacterized protein</fullName>
    </submittedName>
</protein>
<dbReference type="EMBL" id="LR822030">
    <property type="protein sequence ID" value="CAD0157081.1"/>
    <property type="molecule type" value="Genomic_DNA"/>
</dbReference>
<gene>
    <name evidence="1" type="ORF">STHERMO_1783</name>
</gene>
<dbReference type="AlphaFoldDB" id="A0AAN2DAY5"/>
<name>A0AAN2DAY5_STRTR</name>